<feature type="domain" description="Band 7" evidence="8">
    <location>
        <begin position="21"/>
        <end position="188"/>
    </location>
</feature>
<feature type="transmembrane region" description="Helical" evidence="7">
    <location>
        <begin position="6"/>
        <end position="26"/>
    </location>
</feature>
<dbReference type="GO" id="GO:0006508">
    <property type="term" value="P:proteolysis"/>
    <property type="evidence" value="ECO:0007669"/>
    <property type="project" value="UniProtKB-KW"/>
</dbReference>
<dbReference type="RefSeq" id="WP_116686483.1">
    <property type="nucleotide sequence ID" value="NZ_CAWNYD010000002.1"/>
</dbReference>
<dbReference type="InterPro" id="IPR036013">
    <property type="entry name" value="Band_7/SPFH_dom_sf"/>
</dbReference>
<dbReference type="GO" id="GO:0016020">
    <property type="term" value="C:membrane"/>
    <property type="evidence" value="ECO:0007669"/>
    <property type="project" value="UniProtKB-SubCell"/>
</dbReference>
<protein>
    <recommendedName>
        <fullName evidence="6">Protein HflC</fullName>
    </recommendedName>
</protein>
<comment type="similarity">
    <text evidence="2 6">Belongs to the band 7/mec-2 family. HflC subfamily.</text>
</comment>
<dbReference type="InterPro" id="IPR010200">
    <property type="entry name" value="HflC"/>
</dbReference>
<reference evidence="9 10" key="1">
    <citation type="submission" date="2018-04" db="EMBL/GenBank/DDBJ databases">
        <title>Thalassorhabdus spongiae gen. nov., sp. nov., isolated from a marine sponge in South-West Iceland.</title>
        <authorList>
            <person name="Knobloch S."/>
            <person name="Daussin A."/>
            <person name="Johannsson R."/>
            <person name="Marteinsson V.T."/>
        </authorList>
    </citation>
    <scope>NUCLEOTIDE SEQUENCE [LARGE SCALE GENOMIC DNA]</scope>
    <source>
        <strain evidence="9 10">Hp12</strain>
    </source>
</reference>
<dbReference type="PANTHER" id="PTHR42911">
    <property type="entry name" value="MODULATOR OF FTSH PROTEASE HFLC"/>
    <property type="match status" value="1"/>
</dbReference>
<dbReference type="Pfam" id="PF01145">
    <property type="entry name" value="Band_7"/>
    <property type="match status" value="1"/>
</dbReference>
<dbReference type="AlphaFoldDB" id="A0A2V1H1U1"/>
<evidence type="ECO:0000256" key="2">
    <source>
        <dbReference type="ARBA" id="ARBA00007862"/>
    </source>
</evidence>
<comment type="subcellular location">
    <subcellularLocation>
        <location evidence="1">Membrane</location>
        <topology evidence="1">Single-pass membrane protein</topology>
    </subcellularLocation>
</comment>
<evidence type="ECO:0000256" key="5">
    <source>
        <dbReference type="ARBA" id="ARBA00023136"/>
    </source>
</evidence>
<evidence type="ECO:0000259" key="8">
    <source>
        <dbReference type="SMART" id="SM00244"/>
    </source>
</evidence>
<keyword evidence="9" id="KW-0645">Protease</keyword>
<keyword evidence="5 7" id="KW-0472">Membrane</keyword>
<keyword evidence="3 7" id="KW-0812">Transmembrane</keyword>
<keyword evidence="10" id="KW-1185">Reference proteome</keyword>
<evidence type="ECO:0000256" key="6">
    <source>
        <dbReference type="PIRNR" id="PIRNR005651"/>
    </source>
</evidence>
<dbReference type="SUPFAM" id="SSF117892">
    <property type="entry name" value="Band 7/SPFH domain"/>
    <property type="match status" value="1"/>
</dbReference>
<dbReference type="GO" id="GO:0008233">
    <property type="term" value="F:peptidase activity"/>
    <property type="evidence" value="ECO:0007669"/>
    <property type="project" value="UniProtKB-KW"/>
</dbReference>
<accession>A0A2V1H1U1</accession>
<sequence>MTRSSSGILAILGLIGLVIYGSVFVVSEKQRAMVLFLGQISQSNVQPGIHFKWPIVNEVRTFERRIITLDAPPASFLTAEKKAVEVDSFVEWKISPSEGALLNYFTTTRGDELQAARLLTDIINKDLRDEFARRTLQEVISEDRSEIMRLMVAAANAKVLELGIEVVDVRIKRIELPSKVTESVYRRMRTERNRIAREFRSNGEKDAEIIRAQADRQRTEIAATAYRDSEIIRGNGDATATTIYADAYSQDREFYGFVRSLQAYQLSLNSKQDTLILKPDSEFFRYFNKQAK</sequence>
<dbReference type="SMART" id="SM00244">
    <property type="entry name" value="PHB"/>
    <property type="match status" value="1"/>
</dbReference>
<dbReference type="InterPro" id="IPR001107">
    <property type="entry name" value="Band_7"/>
</dbReference>
<dbReference type="EMBL" id="QDDL01000002">
    <property type="protein sequence ID" value="PVZ70412.1"/>
    <property type="molecule type" value="Genomic_DNA"/>
</dbReference>
<proteinExistence type="inferred from homology"/>
<comment type="caution">
    <text evidence="9">The sequence shown here is derived from an EMBL/GenBank/DDBJ whole genome shotgun (WGS) entry which is preliminary data.</text>
</comment>
<gene>
    <name evidence="9" type="primary">hflC</name>
    <name evidence="9" type="ORF">DC094_07420</name>
</gene>
<dbReference type="OrthoDB" id="9812991at2"/>
<evidence type="ECO:0000313" key="9">
    <source>
        <dbReference type="EMBL" id="PVZ70412.1"/>
    </source>
</evidence>
<dbReference type="NCBIfam" id="TIGR01932">
    <property type="entry name" value="hflC"/>
    <property type="match status" value="1"/>
</dbReference>
<dbReference type="CDD" id="cd03405">
    <property type="entry name" value="SPFH_HflC"/>
    <property type="match status" value="1"/>
</dbReference>
<comment type="function">
    <text evidence="6">HflC and HflK could regulate a protease.</text>
</comment>
<keyword evidence="4 7" id="KW-1133">Transmembrane helix</keyword>
<evidence type="ECO:0000256" key="4">
    <source>
        <dbReference type="ARBA" id="ARBA00022989"/>
    </source>
</evidence>
<dbReference type="PIRSF" id="PIRSF005651">
    <property type="entry name" value="HflC"/>
    <property type="match status" value="1"/>
</dbReference>
<name>A0A2V1H1U1_9GAMM</name>
<dbReference type="Proteomes" id="UP000244906">
    <property type="component" value="Unassembled WGS sequence"/>
</dbReference>
<evidence type="ECO:0000256" key="7">
    <source>
        <dbReference type="SAM" id="Phobius"/>
    </source>
</evidence>
<dbReference type="Gene3D" id="3.30.479.30">
    <property type="entry name" value="Band 7 domain"/>
    <property type="match status" value="1"/>
</dbReference>
<dbReference type="PANTHER" id="PTHR42911:SF1">
    <property type="entry name" value="MODULATOR OF FTSH PROTEASE HFLC"/>
    <property type="match status" value="1"/>
</dbReference>
<evidence type="ECO:0000256" key="1">
    <source>
        <dbReference type="ARBA" id="ARBA00004167"/>
    </source>
</evidence>
<organism evidence="9 10">
    <name type="scientific">Pelagibaculum spongiae</name>
    <dbReference type="NCBI Taxonomy" id="2080658"/>
    <lineage>
        <taxon>Bacteria</taxon>
        <taxon>Pseudomonadati</taxon>
        <taxon>Pseudomonadota</taxon>
        <taxon>Gammaproteobacteria</taxon>
        <taxon>Oceanospirillales</taxon>
        <taxon>Pelagibaculum</taxon>
    </lineage>
</organism>
<evidence type="ECO:0000313" key="10">
    <source>
        <dbReference type="Proteomes" id="UP000244906"/>
    </source>
</evidence>
<keyword evidence="9" id="KW-0378">Hydrolase</keyword>
<evidence type="ECO:0000256" key="3">
    <source>
        <dbReference type="ARBA" id="ARBA00022692"/>
    </source>
</evidence>